<proteinExistence type="predicted"/>
<accession>A0A2U2BXK0</accession>
<dbReference type="InterPro" id="IPR050834">
    <property type="entry name" value="Glycosyltransf_2"/>
</dbReference>
<dbReference type="PANTHER" id="PTHR43685">
    <property type="entry name" value="GLYCOSYLTRANSFERASE"/>
    <property type="match status" value="1"/>
</dbReference>
<dbReference type="OrthoDB" id="7690777at2"/>
<feature type="domain" description="Glycosyltransferase 2-like" evidence="1">
    <location>
        <begin position="11"/>
        <end position="99"/>
    </location>
</feature>
<keyword evidence="3" id="KW-1185">Reference proteome</keyword>
<dbReference type="RefSeq" id="WP_109252010.1">
    <property type="nucleotide sequence ID" value="NZ_QEXV01000001.1"/>
</dbReference>
<comment type="caution">
    <text evidence="2">The sequence shown here is derived from an EMBL/GenBank/DDBJ whole genome shotgun (WGS) entry which is preliminary data.</text>
</comment>
<dbReference type="CDD" id="cd00761">
    <property type="entry name" value="Glyco_tranf_GTA_type"/>
    <property type="match status" value="1"/>
</dbReference>
<dbReference type="Pfam" id="PF00535">
    <property type="entry name" value="Glycos_transf_2"/>
    <property type="match status" value="1"/>
</dbReference>
<evidence type="ECO:0000313" key="2">
    <source>
        <dbReference type="EMBL" id="PWE18736.1"/>
    </source>
</evidence>
<dbReference type="SUPFAM" id="SSF53448">
    <property type="entry name" value="Nucleotide-diphospho-sugar transferases"/>
    <property type="match status" value="1"/>
</dbReference>
<dbReference type="PANTHER" id="PTHR43685:SF2">
    <property type="entry name" value="GLYCOSYLTRANSFERASE 2-LIKE DOMAIN-CONTAINING PROTEIN"/>
    <property type="match status" value="1"/>
</dbReference>
<dbReference type="Proteomes" id="UP000245168">
    <property type="component" value="Unassembled WGS sequence"/>
</dbReference>
<organism evidence="2 3">
    <name type="scientific">Marinicauda salina</name>
    <dbReference type="NCBI Taxonomy" id="2135793"/>
    <lineage>
        <taxon>Bacteria</taxon>
        <taxon>Pseudomonadati</taxon>
        <taxon>Pseudomonadota</taxon>
        <taxon>Alphaproteobacteria</taxon>
        <taxon>Maricaulales</taxon>
        <taxon>Maricaulaceae</taxon>
        <taxon>Marinicauda</taxon>
    </lineage>
</organism>
<protein>
    <recommendedName>
        <fullName evidence="1">Glycosyltransferase 2-like domain-containing protein</fullName>
    </recommendedName>
</protein>
<dbReference type="EMBL" id="QEXV01000001">
    <property type="protein sequence ID" value="PWE18736.1"/>
    <property type="molecule type" value="Genomic_DNA"/>
</dbReference>
<gene>
    <name evidence="2" type="ORF">DDZ18_03850</name>
</gene>
<dbReference type="InterPro" id="IPR001173">
    <property type="entry name" value="Glyco_trans_2-like"/>
</dbReference>
<reference evidence="3" key="1">
    <citation type="submission" date="2018-05" db="EMBL/GenBank/DDBJ databases">
        <authorList>
            <person name="Liu B.-T."/>
        </authorList>
    </citation>
    <scope>NUCLEOTIDE SEQUENCE [LARGE SCALE GENOMIC DNA]</scope>
    <source>
        <strain evidence="3">WD6-1</strain>
    </source>
</reference>
<sequence>MLPFRPRPQLSLVVAAYNMARELPRTIYSLSRDYQRGIGPLRYEIIVVDNGSSVPVDEAELKAIAPETRVIRIDDASPSPSSAINAAVRTARAPLIGLMIDGARLASPGLLKYALNAHRIDPQGLIGTYGFHLGPDVQMKSVFEGYDQEVEDELLASVDWRENGYRLFEISVFAASSAKGWFKPIAESNAVFLPRSLWDQLGGLDERFRSPGGGKVNLDFWKRAVEAVGDPWMILGEGTFHQVHGGAATNQAAPARKQMDDEYTELQGVRFRSPQYRPRLIGQLRAECDQLNG</sequence>
<dbReference type="Gene3D" id="3.90.550.10">
    <property type="entry name" value="Spore Coat Polysaccharide Biosynthesis Protein SpsA, Chain A"/>
    <property type="match status" value="1"/>
</dbReference>
<evidence type="ECO:0000259" key="1">
    <source>
        <dbReference type="Pfam" id="PF00535"/>
    </source>
</evidence>
<evidence type="ECO:0000313" key="3">
    <source>
        <dbReference type="Proteomes" id="UP000245168"/>
    </source>
</evidence>
<name>A0A2U2BXK0_9PROT</name>
<dbReference type="InterPro" id="IPR029044">
    <property type="entry name" value="Nucleotide-diphossugar_trans"/>
</dbReference>
<dbReference type="AlphaFoldDB" id="A0A2U2BXK0"/>